<accession>A0A6A7BUT8</accession>
<proteinExistence type="inferred from homology"/>
<reference evidence="11" key="1">
    <citation type="journal article" date="2020" name="Stud. Mycol.">
        <title>101 Dothideomycetes genomes: a test case for predicting lifestyles and emergence of pathogens.</title>
        <authorList>
            <person name="Haridas S."/>
            <person name="Albert R."/>
            <person name="Binder M."/>
            <person name="Bloem J."/>
            <person name="Labutti K."/>
            <person name="Salamov A."/>
            <person name="Andreopoulos B."/>
            <person name="Baker S."/>
            <person name="Barry K."/>
            <person name="Bills G."/>
            <person name="Bluhm B."/>
            <person name="Cannon C."/>
            <person name="Castanera R."/>
            <person name="Culley D."/>
            <person name="Daum C."/>
            <person name="Ezra D."/>
            <person name="Gonzalez J."/>
            <person name="Henrissat B."/>
            <person name="Kuo A."/>
            <person name="Liang C."/>
            <person name="Lipzen A."/>
            <person name="Lutzoni F."/>
            <person name="Magnuson J."/>
            <person name="Mondo S."/>
            <person name="Nolan M."/>
            <person name="Ohm R."/>
            <person name="Pangilinan J."/>
            <person name="Park H.-J."/>
            <person name="Ramirez L."/>
            <person name="Alfaro M."/>
            <person name="Sun H."/>
            <person name="Tritt A."/>
            <person name="Yoshinaga Y."/>
            <person name="Zwiers L.-H."/>
            <person name="Turgeon B."/>
            <person name="Goodwin S."/>
            <person name="Spatafora J."/>
            <person name="Crous P."/>
            <person name="Grigoriev I."/>
        </authorList>
    </citation>
    <scope>NUCLEOTIDE SEQUENCE</scope>
    <source>
        <strain evidence="11">CBS 480.64</strain>
    </source>
</reference>
<evidence type="ECO:0000256" key="2">
    <source>
        <dbReference type="ARBA" id="ARBA00004123"/>
    </source>
</evidence>
<keyword evidence="12" id="KW-1185">Reference proteome</keyword>
<comment type="function">
    <text evidence="8">First step of mRNA capping. Converts the 5'-triphosphate end of a nascent mRNA chain into a diphosphate end.</text>
</comment>
<comment type="similarity">
    <text evidence="3 8">Belongs to the fungal TPase family.</text>
</comment>
<comment type="subcellular location">
    <subcellularLocation>
        <location evidence="2 8">Nucleus</location>
    </subcellularLocation>
</comment>
<dbReference type="CDD" id="cd07470">
    <property type="entry name" value="CYTH-like_mRNA_RTPase"/>
    <property type="match status" value="1"/>
</dbReference>
<dbReference type="EC" id="3.6.1.74" evidence="8"/>
<dbReference type="PANTHER" id="PTHR28118:SF1">
    <property type="entry name" value="POLYNUCLEOTIDE 5'-TRIPHOSPHATASE CTL1-RELATED"/>
    <property type="match status" value="1"/>
</dbReference>
<comment type="catalytic activity">
    <reaction evidence="7">
        <text>a 5'-end triphospho-ribonucleoside in mRNA + H2O = a 5'-end diphospho-ribonucleoside in mRNA + phosphate + H(+)</text>
        <dbReference type="Rhea" id="RHEA:67004"/>
        <dbReference type="Rhea" id="RHEA-COMP:17164"/>
        <dbReference type="Rhea" id="RHEA-COMP:17165"/>
        <dbReference type="ChEBI" id="CHEBI:15377"/>
        <dbReference type="ChEBI" id="CHEBI:15378"/>
        <dbReference type="ChEBI" id="CHEBI:43474"/>
        <dbReference type="ChEBI" id="CHEBI:167616"/>
        <dbReference type="ChEBI" id="CHEBI:167618"/>
        <dbReference type="EC" id="3.6.1.74"/>
    </reaction>
    <physiologicalReaction direction="left-to-right" evidence="7">
        <dbReference type="Rhea" id="RHEA:67005"/>
    </physiologicalReaction>
</comment>
<evidence type="ECO:0000256" key="9">
    <source>
        <dbReference type="SAM" id="MobiDB-lite"/>
    </source>
</evidence>
<dbReference type="GO" id="GO:0006370">
    <property type="term" value="P:7-methylguanosine mRNA capping"/>
    <property type="evidence" value="ECO:0007669"/>
    <property type="project" value="UniProtKB-UniRule"/>
</dbReference>
<feature type="region of interest" description="Disordered" evidence="9">
    <location>
        <begin position="1"/>
        <end position="89"/>
    </location>
</feature>
<comment type="cofactor">
    <cofactor evidence="1 8">
        <name>Mg(2+)</name>
        <dbReference type="ChEBI" id="CHEBI:18420"/>
    </cofactor>
</comment>
<protein>
    <recommendedName>
        <fullName evidence="8">mRNA-capping enzyme subunit beta</fullName>
        <ecNumber evidence="8">3.6.1.74</ecNumber>
    </recommendedName>
    <alternativeName>
        <fullName evidence="8">mRNA 5'-phosphatase</fullName>
    </alternativeName>
    <alternativeName>
        <fullName evidence="8">mRNA 5'-triphosphate monophosphatase</fullName>
    </alternativeName>
</protein>
<organism evidence="11 12">
    <name type="scientific">Piedraia hortae CBS 480.64</name>
    <dbReference type="NCBI Taxonomy" id="1314780"/>
    <lineage>
        <taxon>Eukaryota</taxon>
        <taxon>Fungi</taxon>
        <taxon>Dikarya</taxon>
        <taxon>Ascomycota</taxon>
        <taxon>Pezizomycotina</taxon>
        <taxon>Dothideomycetes</taxon>
        <taxon>Dothideomycetidae</taxon>
        <taxon>Capnodiales</taxon>
        <taxon>Piedraiaceae</taxon>
        <taxon>Piedraia</taxon>
    </lineage>
</organism>
<evidence type="ECO:0000256" key="1">
    <source>
        <dbReference type="ARBA" id="ARBA00001946"/>
    </source>
</evidence>
<evidence type="ECO:0000259" key="10">
    <source>
        <dbReference type="Pfam" id="PF02940"/>
    </source>
</evidence>
<keyword evidence="4 8" id="KW-0507">mRNA processing</keyword>
<feature type="compositionally biased region" description="Basic residues" evidence="9">
    <location>
        <begin position="23"/>
        <end position="32"/>
    </location>
</feature>
<name>A0A6A7BUT8_9PEZI</name>
<gene>
    <name evidence="11" type="ORF">K470DRAFT_250742</name>
</gene>
<dbReference type="Gene3D" id="3.20.100.10">
    <property type="entry name" value="mRNA triphosphatase Cet1-like"/>
    <property type="match status" value="1"/>
</dbReference>
<evidence type="ECO:0000313" key="12">
    <source>
        <dbReference type="Proteomes" id="UP000799421"/>
    </source>
</evidence>
<keyword evidence="8" id="KW-0506">mRNA capping</keyword>
<dbReference type="PANTHER" id="PTHR28118">
    <property type="entry name" value="POLYNUCLEOTIDE 5'-TRIPHOSPHATASE-RELATED"/>
    <property type="match status" value="1"/>
</dbReference>
<feature type="domain" description="mRNA triphosphatase Cet1-like" evidence="10">
    <location>
        <begin position="122"/>
        <end position="363"/>
    </location>
</feature>
<dbReference type="SUPFAM" id="SSF55154">
    <property type="entry name" value="CYTH-like phosphatases"/>
    <property type="match status" value="1"/>
</dbReference>
<keyword evidence="6 8" id="KW-0539">Nucleus</keyword>
<dbReference type="InterPro" id="IPR040343">
    <property type="entry name" value="Cet1/Ctl1"/>
</dbReference>
<dbReference type="OrthoDB" id="272147at2759"/>
<comment type="subunit">
    <text evidence="8">Heterodimer. The mRNA-capping enzyme is composed of two separate chains alpha and beta, respectively a mRNA guanylyltransferase and an mRNA 5'-triphosphate monophosphatase.</text>
</comment>
<dbReference type="GO" id="GO:0031533">
    <property type="term" value="C:mRNA capping enzyme complex"/>
    <property type="evidence" value="ECO:0007669"/>
    <property type="project" value="UniProtKB-UniRule"/>
</dbReference>
<keyword evidence="5 8" id="KW-0378">Hydrolase</keyword>
<evidence type="ECO:0000256" key="5">
    <source>
        <dbReference type="ARBA" id="ARBA00022801"/>
    </source>
</evidence>
<evidence type="ECO:0000256" key="7">
    <source>
        <dbReference type="ARBA" id="ARBA00047740"/>
    </source>
</evidence>
<evidence type="ECO:0000256" key="4">
    <source>
        <dbReference type="ARBA" id="ARBA00022664"/>
    </source>
</evidence>
<sequence length="405" mass="46532">MASQLSKKRAAEPSIEAQERPAKRGKSRKYHQRPAWARLAKTNPKYRPGINGDTAASEESPQMPPPRQRDRLSNGPNVHPMPGRYHPDQPWLDNPPLDWDIIHARQIFGNWEKSIKWNTAYPDLDREVTDWLSFHLSNFNGIGYDPTQGAIEIEAKLGHLIDRGTNERIQFPVRNMTVLEQMWFESDRFECRLTESQHAFEAGNAFLNQMTRESHTEGRVPLEYSHPRSQDVFHPLSARGRELLPAAFRNLNLHGRDLNLRTTTDVKTGIVTARIVKINLAHMHIYSPHSNYDARISINLEVDLNRPELEPFTDLVEAPSAERPAQPARNKDRCSYKHLAYQIDLTRVDVANTTPKYELEVEVEAAVLREQIRMRTFRGYNAVISGFLENIVHLMRLRGVDGTST</sequence>
<dbReference type="InterPro" id="IPR033469">
    <property type="entry name" value="CYTH-like_dom_sf"/>
</dbReference>
<dbReference type="EMBL" id="MU006004">
    <property type="protein sequence ID" value="KAF2858737.1"/>
    <property type="molecule type" value="Genomic_DNA"/>
</dbReference>
<dbReference type="Proteomes" id="UP000799421">
    <property type="component" value="Unassembled WGS sequence"/>
</dbReference>
<evidence type="ECO:0000256" key="3">
    <source>
        <dbReference type="ARBA" id="ARBA00006345"/>
    </source>
</evidence>
<dbReference type="GO" id="GO:0004651">
    <property type="term" value="F:polynucleotide 5'-phosphatase activity"/>
    <property type="evidence" value="ECO:0007669"/>
    <property type="project" value="UniProtKB-UniRule"/>
</dbReference>
<dbReference type="Pfam" id="PF02940">
    <property type="entry name" value="mRNA_triPase"/>
    <property type="match status" value="1"/>
</dbReference>
<dbReference type="InterPro" id="IPR037009">
    <property type="entry name" value="mRNA_triPase_Cet1_sf"/>
</dbReference>
<evidence type="ECO:0000256" key="6">
    <source>
        <dbReference type="ARBA" id="ARBA00023242"/>
    </source>
</evidence>
<dbReference type="GO" id="GO:0140818">
    <property type="term" value="F:mRNA 5'-triphosphate monophosphatase activity"/>
    <property type="evidence" value="ECO:0007669"/>
    <property type="project" value="UniProtKB-EC"/>
</dbReference>
<dbReference type="InterPro" id="IPR004206">
    <property type="entry name" value="mRNA_triPase_Cet1"/>
</dbReference>
<dbReference type="AlphaFoldDB" id="A0A6A7BUT8"/>
<evidence type="ECO:0000256" key="8">
    <source>
        <dbReference type="RuleBase" id="RU367053"/>
    </source>
</evidence>
<evidence type="ECO:0000313" key="11">
    <source>
        <dbReference type="EMBL" id="KAF2858737.1"/>
    </source>
</evidence>